<dbReference type="InterPro" id="IPR027417">
    <property type="entry name" value="P-loop_NTPase"/>
</dbReference>
<evidence type="ECO:0000313" key="2">
    <source>
        <dbReference type="Proteomes" id="UP000033428"/>
    </source>
</evidence>
<name>A0A0F0CTF5_9BACT</name>
<keyword evidence="2" id="KW-1185">Reference proteome</keyword>
<evidence type="ECO:0000313" key="1">
    <source>
        <dbReference type="EMBL" id="KJJ85304.1"/>
    </source>
</evidence>
<dbReference type="Pfam" id="PF13481">
    <property type="entry name" value="AAA_25"/>
    <property type="match status" value="1"/>
</dbReference>
<organism evidence="1 2">
    <name type="scientific">Candidatus Omnitrophus magneticus</name>
    <dbReference type="NCBI Taxonomy" id="1609969"/>
    <lineage>
        <taxon>Bacteria</taxon>
        <taxon>Pseudomonadati</taxon>
        <taxon>Candidatus Omnitrophota</taxon>
        <taxon>Candidatus Omnitrophus</taxon>
    </lineage>
</organism>
<gene>
    <name evidence="1" type="ORF">OMAG_000828</name>
</gene>
<proteinExistence type="predicted"/>
<comment type="caution">
    <text evidence="1">The sequence shown here is derived from an EMBL/GenBank/DDBJ whole genome shotgun (WGS) entry which is preliminary data.</text>
</comment>
<dbReference type="SUPFAM" id="SSF52540">
    <property type="entry name" value="P-loop containing nucleoside triphosphate hydrolases"/>
    <property type="match status" value="1"/>
</dbReference>
<dbReference type="EMBL" id="JYNY01000186">
    <property type="protein sequence ID" value="KJJ85304.1"/>
    <property type="molecule type" value="Genomic_DNA"/>
</dbReference>
<dbReference type="AlphaFoldDB" id="A0A0F0CTF5"/>
<protein>
    <submittedName>
        <fullName evidence="1">Uncharacterized protein</fullName>
    </submittedName>
</protein>
<reference evidence="1 2" key="1">
    <citation type="submission" date="2015-02" db="EMBL/GenBank/DDBJ databases">
        <title>Single-cell genomics of uncultivated deep-branching MTB reveals a conserved set of magnetosome genes.</title>
        <authorList>
            <person name="Kolinko S."/>
            <person name="Richter M."/>
            <person name="Glockner F.O."/>
            <person name="Brachmann A."/>
            <person name="Schuler D."/>
        </authorList>
    </citation>
    <scope>NUCLEOTIDE SEQUENCE [LARGE SCALE GENOMIC DNA]</scope>
    <source>
        <strain evidence="1">SKK-01</strain>
    </source>
</reference>
<dbReference type="Proteomes" id="UP000033428">
    <property type="component" value="Unassembled WGS sequence"/>
</dbReference>
<sequence length="238" mass="27718">MTQNVSDLMRKCVKKQWIIRDILPEGLSVLSGKPFIGKSWLALNIVVAVSNGWTVLNRKVERKPVYYFSLLNDERRLQSRLKKIIGNRTLEYDFIYNLSADTSSFFQILDVWMRNIKGERPLIVVDTLDILLCGKTKKVDFPLRALDFSLEHNASILLLTNKYLHKNDCSKLFSNIMDSAIIDTSLMLERKRLTTNADLLINNRYLGKLVYKVRFNETTFLWDLITKTPEKIKELQLV</sequence>
<dbReference type="Gene3D" id="3.40.50.300">
    <property type="entry name" value="P-loop containing nucleotide triphosphate hydrolases"/>
    <property type="match status" value="1"/>
</dbReference>
<accession>A0A0F0CTF5</accession>